<evidence type="ECO:0000313" key="1">
    <source>
        <dbReference type="EMBL" id="AOT70888.1"/>
    </source>
</evidence>
<evidence type="ECO:0000313" key="2">
    <source>
        <dbReference type="Proteomes" id="UP000095743"/>
    </source>
</evidence>
<organism evidence="1 2">
    <name type="scientific">Geosporobacter ferrireducens</name>
    <dbReference type="NCBI Taxonomy" id="1424294"/>
    <lineage>
        <taxon>Bacteria</taxon>
        <taxon>Bacillati</taxon>
        <taxon>Bacillota</taxon>
        <taxon>Clostridia</taxon>
        <taxon>Peptostreptococcales</taxon>
        <taxon>Thermotaleaceae</taxon>
        <taxon>Geosporobacter</taxon>
    </lineage>
</organism>
<accession>A0A1D8GJ06</accession>
<dbReference type="Proteomes" id="UP000095743">
    <property type="component" value="Chromosome"/>
</dbReference>
<protein>
    <submittedName>
        <fullName evidence="1">Uncharacterized protein</fullName>
    </submittedName>
</protein>
<keyword evidence="2" id="KW-1185">Reference proteome</keyword>
<dbReference type="RefSeq" id="WP_069978143.1">
    <property type="nucleotide sequence ID" value="NZ_CP017269.1"/>
</dbReference>
<dbReference type="AlphaFoldDB" id="A0A1D8GJ06"/>
<name>A0A1D8GJ06_9FIRM</name>
<dbReference type="Pfam" id="PF19524">
    <property type="entry name" value="DUF6054"/>
    <property type="match status" value="1"/>
</dbReference>
<gene>
    <name evidence="1" type="ORF">Gferi_15775</name>
</gene>
<sequence>MSRVAMKVSLSPKQAADMIVDQLDASLVHQESHQVGDQSITTLVFEKYFMRVKNRVALIIILEDFKGETGLRVISTGSSEGMFINFDWGAANSFVGSVERILADYIREKTELADL</sequence>
<dbReference type="OrthoDB" id="4774735at2"/>
<dbReference type="STRING" id="1424294.Gferi_15775"/>
<dbReference type="InterPro" id="IPR046117">
    <property type="entry name" value="DUF6054"/>
</dbReference>
<dbReference type="KEGG" id="gfe:Gferi_15775"/>
<proteinExistence type="predicted"/>
<reference evidence="1 2" key="1">
    <citation type="submission" date="2016-09" db="EMBL/GenBank/DDBJ databases">
        <title>Genomic analysis reveals versatility of anaerobic energy metabolism of Geosporobacter ferrireducens IRF9 of phylum Firmicutes.</title>
        <authorList>
            <person name="Kim S.-J."/>
        </authorList>
    </citation>
    <scope>NUCLEOTIDE SEQUENCE [LARGE SCALE GENOMIC DNA]</scope>
    <source>
        <strain evidence="1 2">IRF9</strain>
    </source>
</reference>
<dbReference type="EMBL" id="CP017269">
    <property type="protein sequence ID" value="AOT70888.1"/>
    <property type="molecule type" value="Genomic_DNA"/>
</dbReference>